<evidence type="ECO:0000313" key="2">
    <source>
        <dbReference type="EMBL" id="MBB6409374.1"/>
    </source>
</evidence>
<dbReference type="RefSeq" id="WP_184872434.1">
    <property type="nucleotide sequence ID" value="NZ_JACHEF010000002.1"/>
</dbReference>
<dbReference type="Proteomes" id="UP000556329">
    <property type="component" value="Unassembled WGS sequence"/>
</dbReference>
<dbReference type="GO" id="GO:0051213">
    <property type="term" value="F:dioxygenase activity"/>
    <property type="evidence" value="ECO:0007669"/>
    <property type="project" value="UniProtKB-KW"/>
</dbReference>
<name>A0A841P247_9HYPH</name>
<comment type="caution">
    <text evidence="2">The sequence shown here is derived from an EMBL/GenBank/DDBJ whole genome shotgun (WGS) entry which is preliminary data.</text>
</comment>
<keyword evidence="2" id="KW-0223">Dioxygenase</keyword>
<keyword evidence="3" id="KW-1185">Reference proteome</keyword>
<dbReference type="InterPro" id="IPR014710">
    <property type="entry name" value="RmlC-like_jellyroll"/>
</dbReference>
<dbReference type="EMBL" id="JACHEF010000002">
    <property type="protein sequence ID" value="MBB6409374.1"/>
    <property type="molecule type" value="Genomic_DNA"/>
</dbReference>
<sequence>MAEPKIFAHAGEGAWKATPDGNRRRVLLHTDELMMVEFGFDKGGFGALHSHPHVQASYVAEGRFEVTIGGRTEIIAAGGSFIVPSNLVHGVKALEAGRLVDSFTPHRADFLA</sequence>
<dbReference type="InterPro" id="IPR052535">
    <property type="entry name" value="Bacilysin_H2HPP_isomerase"/>
</dbReference>
<dbReference type="InterPro" id="IPR013096">
    <property type="entry name" value="Cupin_2"/>
</dbReference>
<dbReference type="CDD" id="cd02238">
    <property type="entry name" value="cupin_KdgF"/>
    <property type="match status" value="1"/>
</dbReference>
<feature type="domain" description="Cupin type-2" evidence="1">
    <location>
        <begin position="39"/>
        <end position="95"/>
    </location>
</feature>
<dbReference type="SUPFAM" id="SSF51182">
    <property type="entry name" value="RmlC-like cupins"/>
    <property type="match status" value="1"/>
</dbReference>
<dbReference type="InterPro" id="IPR011051">
    <property type="entry name" value="RmlC_Cupin_sf"/>
</dbReference>
<evidence type="ECO:0000259" key="1">
    <source>
        <dbReference type="Pfam" id="PF07883"/>
    </source>
</evidence>
<keyword evidence="2" id="KW-0560">Oxidoreductase</keyword>
<dbReference type="Pfam" id="PF07883">
    <property type="entry name" value="Cupin_2"/>
    <property type="match status" value="1"/>
</dbReference>
<evidence type="ECO:0000313" key="3">
    <source>
        <dbReference type="Proteomes" id="UP000556329"/>
    </source>
</evidence>
<reference evidence="2 3" key="1">
    <citation type="submission" date="2020-08" db="EMBL/GenBank/DDBJ databases">
        <title>Genomic Encyclopedia of Type Strains, Phase IV (KMG-IV): sequencing the most valuable type-strain genomes for metagenomic binning, comparative biology and taxonomic classification.</title>
        <authorList>
            <person name="Goeker M."/>
        </authorList>
    </citation>
    <scope>NUCLEOTIDE SEQUENCE [LARGE SCALE GENOMIC DNA]</scope>
    <source>
        <strain evidence="2 3">DSM 100039</strain>
    </source>
</reference>
<dbReference type="Gene3D" id="2.60.120.10">
    <property type="entry name" value="Jelly Rolls"/>
    <property type="match status" value="1"/>
</dbReference>
<organism evidence="2 3">
    <name type="scientific">Mesorhizobium sangaii</name>
    <dbReference type="NCBI Taxonomy" id="505389"/>
    <lineage>
        <taxon>Bacteria</taxon>
        <taxon>Pseudomonadati</taxon>
        <taxon>Pseudomonadota</taxon>
        <taxon>Alphaproteobacteria</taxon>
        <taxon>Hyphomicrobiales</taxon>
        <taxon>Phyllobacteriaceae</taxon>
        <taxon>Mesorhizobium</taxon>
    </lineage>
</organism>
<dbReference type="AlphaFoldDB" id="A0A841P247"/>
<dbReference type="PANTHER" id="PTHR40112">
    <property type="entry name" value="H2HPP ISOMERASE"/>
    <property type="match status" value="1"/>
</dbReference>
<gene>
    <name evidence="2" type="ORF">HNQ71_002039</name>
</gene>
<accession>A0A841P247</accession>
<proteinExistence type="predicted"/>
<dbReference type="InterPro" id="IPR025499">
    <property type="entry name" value="KdgF"/>
</dbReference>
<dbReference type="PANTHER" id="PTHR40112:SF1">
    <property type="entry name" value="H2HPP ISOMERASE"/>
    <property type="match status" value="1"/>
</dbReference>
<protein>
    <submittedName>
        <fullName evidence="2">Quercetin dioxygenase-like cupin family protein</fullName>
    </submittedName>
</protein>
<dbReference type="PIRSF" id="PIRSF029883">
    <property type="entry name" value="KdgF"/>
    <property type="match status" value="1"/>
</dbReference>